<dbReference type="AlphaFoldDB" id="A0A2P5T147"/>
<protein>
    <recommendedName>
        <fullName evidence="9">Inositol-1-monophosphatase</fullName>
        <ecNumber evidence="9">3.1.3.25</ecNumber>
    </recommendedName>
</protein>
<comment type="caution">
    <text evidence="10">The sequence shown here is derived from an EMBL/GenBank/DDBJ whole genome shotgun (WGS) entry which is preliminary data.</text>
</comment>
<feature type="binding site" evidence="8">
    <location>
        <position position="87"/>
    </location>
    <ligand>
        <name>Mg(2+)</name>
        <dbReference type="ChEBI" id="CHEBI:18420"/>
        <label>1</label>
        <note>catalytic</note>
    </ligand>
</feature>
<dbReference type="Pfam" id="PF00459">
    <property type="entry name" value="Inositol_P"/>
    <property type="match status" value="1"/>
</dbReference>
<feature type="binding site" evidence="8">
    <location>
        <position position="86"/>
    </location>
    <ligand>
        <name>Mg(2+)</name>
        <dbReference type="ChEBI" id="CHEBI:18420"/>
        <label>1</label>
        <note>catalytic</note>
    </ligand>
</feature>
<dbReference type="CDD" id="cd01639">
    <property type="entry name" value="IMPase"/>
    <property type="match status" value="1"/>
</dbReference>
<accession>A0A2P5T147</accession>
<dbReference type="Gene3D" id="3.40.190.80">
    <property type="match status" value="1"/>
</dbReference>
<name>A0A2P5T147_9GAMM</name>
<dbReference type="InterPro" id="IPR000760">
    <property type="entry name" value="Inositol_monophosphatase-like"/>
</dbReference>
<dbReference type="Proteomes" id="UP000296153">
    <property type="component" value="Unassembled WGS sequence"/>
</dbReference>
<proteinExistence type="inferred from homology"/>
<evidence type="ECO:0000256" key="3">
    <source>
        <dbReference type="ARBA" id="ARBA00009759"/>
    </source>
</evidence>
<dbReference type="InterPro" id="IPR033942">
    <property type="entry name" value="IMPase"/>
</dbReference>
<dbReference type="GO" id="GO:0046872">
    <property type="term" value="F:metal ion binding"/>
    <property type="evidence" value="ECO:0007669"/>
    <property type="project" value="UniProtKB-KW"/>
</dbReference>
<dbReference type="GO" id="GO:0031564">
    <property type="term" value="P:transcription antitermination"/>
    <property type="evidence" value="ECO:0007669"/>
    <property type="project" value="UniProtKB-KW"/>
</dbReference>
<evidence type="ECO:0000313" key="11">
    <source>
        <dbReference type="Proteomes" id="UP000296153"/>
    </source>
</evidence>
<keyword evidence="5 9" id="KW-0378">Hydrolase</keyword>
<evidence type="ECO:0000256" key="8">
    <source>
        <dbReference type="PIRSR" id="PIRSR600760-2"/>
    </source>
</evidence>
<dbReference type="GO" id="GO:0008934">
    <property type="term" value="F:inositol monophosphate 1-phosphatase activity"/>
    <property type="evidence" value="ECO:0007669"/>
    <property type="project" value="InterPro"/>
</dbReference>
<evidence type="ECO:0000256" key="7">
    <source>
        <dbReference type="ARBA" id="ARBA00022842"/>
    </source>
</evidence>
<reference evidence="10 11" key="1">
    <citation type="journal article" date="2018" name="Genome Biol. Evol.">
        <title>Cladogenesis and Genomic Streamlining in Extracellular Endosymbionts of Tropical Stink Bugs.</title>
        <authorList>
            <person name="Otero-Bravo A."/>
            <person name="Goffredi S."/>
            <person name="Sabree Z.L."/>
        </authorList>
    </citation>
    <scope>NUCLEOTIDE SEQUENCE [LARGE SCALE GENOMIC DNA]</scope>
    <source>
        <strain evidence="10 11">SoEE</strain>
    </source>
</reference>
<dbReference type="NCBIfam" id="NF008027">
    <property type="entry name" value="PRK10757.1"/>
    <property type="match status" value="1"/>
</dbReference>
<comment type="catalytic activity">
    <reaction evidence="1 9">
        <text>a myo-inositol phosphate + H2O = myo-inositol + phosphate</text>
        <dbReference type="Rhea" id="RHEA:24056"/>
        <dbReference type="ChEBI" id="CHEBI:15377"/>
        <dbReference type="ChEBI" id="CHEBI:17268"/>
        <dbReference type="ChEBI" id="CHEBI:43474"/>
        <dbReference type="ChEBI" id="CHEBI:84139"/>
        <dbReference type="EC" id="3.1.3.25"/>
    </reaction>
</comment>
<comment type="similarity">
    <text evidence="3 9">Belongs to the inositol monophosphatase superfamily.</text>
</comment>
<sequence length="262" mass="29786">MHPMLNIATRAARKAGNLIIKNYEIIGSIKINNTNNKNIMNAIKITLENLMIDVIHKAYPQHTILTKIHDNIVGKNRDIKWIIEPIDSIHNFIKRLPHFAISITLIVKDRAEVAVIYAPILNELFSAIRGQGAQLNGYRLRSNNAFDLQRIILAVGTLFSKQEDNQEYIRKINRIFNQKHIDFRRTGSVGLDMAYVAAGRVDAYCDIGLKPWNFDAGALLVRESGGLITDFSGNDNYKDSKNIIAANPYILKELLLNMRKYQ</sequence>
<evidence type="ECO:0000256" key="2">
    <source>
        <dbReference type="ARBA" id="ARBA00001946"/>
    </source>
</evidence>
<keyword evidence="7 8" id="KW-0460">Magnesium</keyword>
<comment type="cofactor">
    <cofactor evidence="2 8 9">
        <name>Mg(2+)</name>
        <dbReference type="ChEBI" id="CHEBI:18420"/>
    </cofactor>
</comment>
<dbReference type="RefSeq" id="WP_136130924.1">
    <property type="nucleotide sequence ID" value="NZ_PDKT01000001.1"/>
</dbReference>
<dbReference type="GO" id="GO:0006020">
    <property type="term" value="P:inositol metabolic process"/>
    <property type="evidence" value="ECO:0007669"/>
    <property type="project" value="TreeGrafter"/>
</dbReference>
<dbReference type="GO" id="GO:0007165">
    <property type="term" value="P:signal transduction"/>
    <property type="evidence" value="ECO:0007669"/>
    <property type="project" value="TreeGrafter"/>
</dbReference>
<dbReference type="PRINTS" id="PR01959">
    <property type="entry name" value="SBIMPHPHTASE"/>
</dbReference>
<dbReference type="OrthoDB" id="9785695at2"/>
<keyword evidence="6" id="KW-0889">Transcription antitermination</keyword>
<evidence type="ECO:0000313" key="10">
    <source>
        <dbReference type="EMBL" id="PPI88311.1"/>
    </source>
</evidence>
<dbReference type="Gene3D" id="3.30.540.10">
    <property type="entry name" value="Fructose-1,6-Bisphosphatase, subunit A, domain 1"/>
    <property type="match status" value="1"/>
</dbReference>
<gene>
    <name evidence="10" type="ORF">CRV12_01395</name>
</gene>
<evidence type="ECO:0000256" key="4">
    <source>
        <dbReference type="ARBA" id="ARBA00022723"/>
    </source>
</evidence>
<dbReference type="EMBL" id="PDKT01000001">
    <property type="protein sequence ID" value="PPI88311.1"/>
    <property type="molecule type" value="Genomic_DNA"/>
</dbReference>
<keyword evidence="6" id="KW-0805">Transcription regulation</keyword>
<evidence type="ECO:0000256" key="6">
    <source>
        <dbReference type="ARBA" id="ARBA00022814"/>
    </source>
</evidence>
<evidence type="ECO:0000256" key="5">
    <source>
        <dbReference type="ARBA" id="ARBA00022801"/>
    </source>
</evidence>
<dbReference type="PANTHER" id="PTHR20854:SF4">
    <property type="entry name" value="INOSITOL-1-MONOPHOSPHATASE-RELATED"/>
    <property type="match status" value="1"/>
</dbReference>
<dbReference type="PRINTS" id="PR00377">
    <property type="entry name" value="IMPHPHTASES"/>
</dbReference>
<organism evidence="10 11">
    <name type="scientific">Candidatus Pantoea edessiphila</name>
    <dbReference type="NCBI Taxonomy" id="2044610"/>
    <lineage>
        <taxon>Bacteria</taxon>
        <taxon>Pseudomonadati</taxon>
        <taxon>Pseudomonadota</taxon>
        <taxon>Gammaproteobacteria</taxon>
        <taxon>Enterobacterales</taxon>
        <taxon>Erwiniaceae</taxon>
        <taxon>Pantoea</taxon>
    </lineage>
</organism>
<dbReference type="InterPro" id="IPR022337">
    <property type="entry name" value="Inositol_monophosphatase_SuhB"/>
</dbReference>
<dbReference type="PANTHER" id="PTHR20854">
    <property type="entry name" value="INOSITOL MONOPHOSPHATASE"/>
    <property type="match status" value="1"/>
</dbReference>
<dbReference type="SUPFAM" id="SSF56655">
    <property type="entry name" value="Carbohydrate phosphatase"/>
    <property type="match status" value="1"/>
</dbReference>
<evidence type="ECO:0000256" key="1">
    <source>
        <dbReference type="ARBA" id="ARBA00001033"/>
    </source>
</evidence>
<keyword evidence="4 8" id="KW-0479">Metal-binding</keyword>
<keyword evidence="6" id="KW-0804">Transcription</keyword>
<dbReference type="FunFam" id="3.30.540.10:FF:000003">
    <property type="entry name" value="Inositol-1-monophosphatase"/>
    <property type="match status" value="1"/>
</dbReference>
<dbReference type="EC" id="3.1.3.25" evidence="9"/>
<evidence type="ECO:0000256" key="9">
    <source>
        <dbReference type="RuleBase" id="RU364068"/>
    </source>
</evidence>